<reference evidence="3" key="1">
    <citation type="submission" date="2016-12" db="EMBL/GenBank/DDBJ databases">
        <authorList>
            <person name="Brunel B."/>
        </authorList>
    </citation>
    <scope>NUCLEOTIDE SEQUENCE [LARGE SCALE GENOMIC DNA]</scope>
</reference>
<name>A0A2P9APL8_9HYPH</name>
<evidence type="ECO:0000256" key="1">
    <source>
        <dbReference type="SAM" id="MobiDB-lite"/>
    </source>
</evidence>
<evidence type="ECO:0000313" key="2">
    <source>
        <dbReference type="EMBL" id="SJM33114.1"/>
    </source>
</evidence>
<dbReference type="AlphaFoldDB" id="A0A2P9APL8"/>
<accession>A0A2P9APL8</accession>
<proteinExistence type="predicted"/>
<dbReference type="EMBL" id="FUIG01000042">
    <property type="protein sequence ID" value="SJM33114.1"/>
    <property type="molecule type" value="Genomic_DNA"/>
</dbReference>
<organism evidence="2 3">
    <name type="scientific">Mesorhizobium delmotii</name>
    <dbReference type="NCBI Taxonomy" id="1631247"/>
    <lineage>
        <taxon>Bacteria</taxon>
        <taxon>Pseudomonadati</taxon>
        <taxon>Pseudomonadota</taxon>
        <taxon>Alphaproteobacteria</taxon>
        <taxon>Hyphomicrobiales</taxon>
        <taxon>Phyllobacteriaceae</taxon>
        <taxon>Mesorhizobium</taxon>
    </lineage>
</organism>
<sequence length="43" mass="4856">MGVDEEGMPRRVEQAQAFKRMLTPANGDLRRIGSARRGNFSYS</sequence>
<dbReference type="Proteomes" id="UP000245698">
    <property type="component" value="Unassembled WGS sequence"/>
</dbReference>
<keyword evidence="3" id="KW-1185">Reference proteome</keyword>
<gene>
    <name evidence="2" type="ORF">BQ8482_340010</name>
</gene>
<evidence type="ECO:0000313" key="3">
    <source>
        <dbReference type="Proteomes" id="UP000245698"/>
    </source>
</evidence>
<feature type="region of interest" description="Disordered" evidence="1">
    <location>
        <begin position="23"/>
        <end position="43"/>
    </location>
</feature>
<protein>
    <submittedName>
        <fullName evidence="2">Uncharacterized protein</fullName>
    </submittedName>
</protein>